<evidence type="ECO:0000313" key="1">
    <source>
        <dbReference type="EMBL" id="RCK79502.1"/>
    </source>
</evidence>
<comment type="caution">
    <text evidence="1">The sequence shown here is derived from an EMBL/GenBank/DDBJ whole genome shotgun (WGS) entry which is preliminary data.</text>
</comment>
<evidence type="ECO:0000313" key="2">
    <source>
        <dbReference type="Proteomes" id="UP000252355"/>
    </source>
</evidence>
<gene>
    <name evidence="1" type="ORF">OZSIB_4256</name>
</gene>
<sequence length="45" mass="4850">MPLSGEPSSRVLAACRGMPSWRRAAARSGRRLVARRRGHGCAVSD</sequence>
<protein>
    <submittedName>
        <fullName evidence="1">Uncharacterized protein</fullName>
    </submittedName>
</protein>
<organism evidence="1 2">
    <name type="scientific">Candidatus Ozemobacter sibiricus</name>
    <dbReference type="NCBI Taxonomy" id="2268124"/>
    <lineage>
        <taxon>Bacteria</taxon>
        <taxon>Candidatus Ozemobacteria</taxon>
        <taxon>Candidatus Ozemobacterales</taxon>
        <taxon>Candidatus Ozemobacteraceae</taxon>
        <taxon>Candidatus Ozemobacter</taxon>
    </lineage>
</organism>
<name>A0A367ZQ49_9BACT</name>
<dbReference type="AlphaFoldDB" id="A0A367ZQ49"/>
<reference evidence="1 2" key="1">
    <citation type="submission" date="2018-05" db="EMBL/GenBank/DDBJ databases">
        <title>A metagenomic window into the 2 km-deep terrestrial subsurface aquifer revealed taxonomically and functionally diverse microbial community comprising novel uncultured bacterial lineages.</title>
        <authorList>
            <person name="Kadnikov V.V."/>
            <person name="Mardanov A.V."/>
            <person name="Beletsky A.V."/>
            <person name="Banks D."/>
            <person name="Pimenov N.V."/>
            <person name="Frank Y.A."/>
            <person name="Karnachuk O.V."/>
            <person name="Ravin N.V."/>
        </authorList>
    </citation>
    <scope>NUCLEOTIDE SEQUENCE [LARGE SCALE GENOMIC DNA]</scope>
    <source>
        <strain evidence="1">BY5</strain>
    </source>
</reference>
<proteinExistence type="predicted"/>
<accession>A0A367ZQ49</accession>
<dbReference type="EMBL" id="QOQW01000012">
    <property type="protein sequence ID" value="RCK79502.1"/>
    <property type="molecule type" value="Genomic_DNA"/>
</dbReference>
<dbReference type="Proteomes" id="UP000252355">
    <property type="component" value="Unassembled WGS sequence"/>
</dbReference>